<feature type="non-terminal residue" evidence="1">
    <location>
        <position position="1"/>
    </location>
</feature>
<dbReference type="EMBL" id="CAJVQB010070906">
    <property type="protein sequence ID" value="CAG8842992.1"/>
    <property type="molecule type" value="Genomic_DNA"/>
</dbReference>
<name>A0ABN7WX87_GIGMA</name>
<evidence type="ECO:0000313" key="1">
    <source>
        <dbReference type="EMBL" id="CAG8842992.1"/>
    </source>
</evidence>
<dbReference type="Proteomes" id="UP000789901">
    <property type="component" value="Unassembled WGS sequence"/>
</dbReference>
<proteinExistence type="predicted"/>
<sequence length="109" mass="12876">ETTLGIIITLHRRLAKTYKYEGIVRANALTRRKNLWENEHDKILKQNMAKQQKKQKLHDVGDNKENTFYNSFDTLNNSPLLEYPHNNDSLSWDKKVEFELSTLKDTTNI</sequence>
<accession>A0ABN7WX87</accession>
<protein>
    <submittedName>
        <fullName evidence="1">8075_t:CDS:1</fullName>
    </submittedName>
</protein>
<reference evidence="1 2" key="1">
    <citation type="submission" date="2021-06" db="EMBL/GenBank/DDBJ databases">
        <authorList>
            <person name="Kallberg Y."/>
            <person name="Tangrot J."/>
            <person name="Rosling A."/>
        </authorList>
    </citation>
    <scope>NUCLEOTIDE SEQUENCE [LARGE SCALE GENOMIC DNA]</scope>
    <source>
        <strain evidence="1 2">120-4 pot B 10/14</strain>
    </source>
</reference>
<evidence type="ECO:0000313" key="2">
    <source>
        <dbReference type="Proteomes" id="UP000789901"/>
    </source>
</evidence>
<organism evidence="1 2">
    <name type="scientific">Gigaspora margarita</name>
    <dbReference type="NCBI Taxonomy" id="4874"/>
    <lineage>
        <taxon>Eukaryota</taxon>
        <taxon>Fungi</taxon>
        <taxon>Fungi incertae sedis</taxon>
        <taxon>Mucoromycota</taxon>
        <taxon>Glomeromycotina</taxon>
        <taxon>Glomeromycetes</taxon>
        <taxon>Diversisporales</taxon>
        <taxon>Gigasporaceae</taxon>
        <taxon>Gigaspora</taxon>
    </lineage>
</organism>
<gene>
    <name evidence="1" type="ORF">GMARGA_LOCUS36293</name>
</gene>
<comment type="caution">
    <text evidence="1">The sequence shown here is derived from an EMBL/GenBank/DDBJ whole genome shotgun (WGS) entry which is preliminary data.</text>
</comment>
<keyword evidence="2" id="KW-1185">Reference proteome</keyword>